<accession>A0A1V3J4I7</accession>
<evidence type="ECO:0000313" key="2">
    <source>
        <dbReference type="EMBL" id="OOF49749.1"/>
    </source>
</evidence>
<sequence length="121" mass="13699">MESRNAKFEFSLRLKQSLEDAGFAGLSLSSIATKFNLRHPNKPITPQTVHNWLIGVSIPTDDKIDTLAKLLHTSPEWLRYGIIHFTENTLSPEEQQVLTYFRKITPAKKQAVLGILKALQV</sequence>
<reference evidence="2 3" key="1">
    <citation type="submission" date="2016-10" db="EMBL/GenBank/DDBJ databases">
        <title>Rodentibacter gen. nov. and new species.</title>
        <authorList>
            <person name="Christensen H."/>
        </authorList>
    </citation>
    <scope>NUCLEOTIDE SEQUENCE [LARGE SCALE GENOMIC DNA]</scope>
    <source>
        <strain evidence="2 3">H1987082031</strain>
    </source>
</reference>
<evidence type="ECO:0000313" key="3">
    <source>
        <dbReference type="Proteomes" id="UP000189161"/>
    </source>
</evidence>
<name>A0A1V3J4I7_9PAST</name>
<comment type="caution">
    <text evidence="2">The sequence shown here is derived from an EMBL/GenBank/DDBJ whole genome shotgun (WGS) entry which is preliminary data.</text>
</comment>
<proteinExistence type="predicted"/>
<dbReference type="Proteomes" id="UP000189161">
    <property type="component" value="Unassembled WGS sequence"/>
</dbReference>
<dbReference type="AlphaFoldDB" id="A0A1V3J4I7"/>
<dbReference type="Gene3D" id="1.10.260.40">
    <property type="entry name" value="lambda repressor-like DNA-binding domains"/>
    <property type="match status" value="1"/>
</dbReference>
<evidence type="ECO:0000259" key="1">
    <source>
        <dbReference type="PROSITE" id="PS50943"/>
    </source>
</evidence>
<dbReference type="PROSITE" id="PS50943">
    <property type="entry name" value="HTH_CROC1"/>
    <property type="match status" value="1"/>
</dbReference>
<gene>
    <name evidence="2" type="ORF">BKK52_02745</name>
</gene>
<keyword evidence="3" id="KW-1185">Reference proteome</keyword>
<organism evidence="2 3">
    <name type="scientific">Rodentibacter trehalosifermentans</name>
    <dbReference type="NCBI Taxonomy" id="1908263"/>
    <lineage>
        <taxon>Bacteria</taxon>
        <taxon>Pseudomonadati</taxon>
        <taxon>Pseudomonadota</taxon>
        <taxon>Gammaproteobacteria</taxon>
        <taxon>Pasteurellales</taxon>
        <taxon>Pasteurellaceae</taxon>
        <taxon>Rodentibacter</taxon>
    </lineage>
</organism>
<dbReference type="InterPro" id="IPR010982">
    <property type="entry name" value="Lambda_DNA-bd_dom_sf"/>
</dbReference>
<protein>
    <submittedName>
        <fullName evidence="2">Transcriptional regulator</fullName>
    </submittedName>
</protein>
<dbReference type="CDD" id="cd00093">
    <property type="entry name" value="HTH_XRE"/>
    <property type="match status" value="1"/>
</dbReference>
<dbReference type="InterPro" id="IPR001387">
    <property type="entry name" value="Cro/C1-type_HTH"/>
</dbReference>
<feature type="domain" description="HTH cro/C1-type" evidence="1">
    <location>
        <begin position="44"/>
        <end position="78"/>
    </location>
</feature>
<dbReference type="OrthoDB" id="5636356at2"/>
<dbReference type="RefSeq" id="WP_077477820.1">
    <property type="nucleotide sequence ID" value="NZ_MLHL01000014.1"/>
</dbReference>
<dbReference type="EMBL" id="MLHL01000014">
    <property type="protein sequence ID" value="OOF49749.1"/>
    <property type="molecule type" value="Genomic_DNA"/>
</dbReference>
<dbReference type="GO" id="GO:0003677">
    <property type="term" value="F:DNA binding"/>
    <property type="evidence" value="ECO:0007669"/>
    <property type="project" value="InterPro"/>
</dbReference>